<evidence type="ECO:0008006" key="4">
    <source>
        <dbReference type="Google" id="ProtNLM"/>
    </source>
</evidence>
<proteinExistence type="predicted"/>
<dbReference type="RefSeq" id="WP_244281012.1">
    <property type="nucleotide sequence ID" value="NZ_FOCL01000004.1"/>
</dbReference>
<feature type="chain" id="PRO_5011571133" description="Surface antigen" evidence="1">
    <location>
        <begin position="29"/>
        <end position="868"/>
    </location>
</feature>
<gene>
    <name evidence="2" type="ORF">SAMN05192574_104601</name>
</gene>
<dbReference type="AlphaFoldDB" id="A0A1H8KGC6"/>
<evidence type="ECO:0000313" key="2">
    <source>
        <dbReference type="EMBL" id="SEN91944.1"/>
    </source>
</evidence>
<dbReference type="Gene3D" id="2.40.160.50">
    <property type="entry name" value="membrane protein fhac: a member of the omp85/tpsb transporter family"/>
    <property type="match status" value="1"/>
</dbReference>
<accession>A0A1H8KGC6</accession>
<protein>
    <recommendedName>
        <fullName evidence="4">Surface antigen</fullName>
    </recommendedName>
</protein>
<name>A0A1H8KGC6_9SPHI</name>
<evidence type="ECO:0000256" key="1">
    <source>
        <dbReference type="SAM" id="SignalP"/>
    </source>
</evidence>
<evidence type="ECO:0000313" key="3">
    <source>
        <dbReference type="Proteomes" id="UP000198942"/>
    </source>
</evidence>
<dbReference type="EMBL" id="FOCL01000004">
    <property type="protein sequence ID" value="SEN91944.1"/>
    <property type="molecule type" value="Genomic_DNA"/>
</dbReference>
<keyword evidence="1" id="KW-0732">Signal</keyword>
<sequence>MHYLQNLMGGKKLFNALSFFLTAGLCFAVNSSYAQIHGDSVKLAIEPSYNNVSGTHQFFLGDNYRKLWAAQVTLPVFHLTTEKGGLKILQRGGGKQTKSLRLQDPTGQQWVLRTIQKYPEKGLPVDLRPTVAKDILQDQVSAAHPFSALTVPPLAEALGVPHSNPKIVYVPDDPAFGEYQKDFANQVFLFEEREPLDAEKTDNTEKVQRKLQDDNDNRVDQKTVLRARLLDMLLGDWDRHEDQWRWEKIDGKHETVYEPVPRDRDQVYYKTSGVLPWIVAHQWLKSKFQGYSDEIRDINGWNFNARYFDRYFLNQLSEDDWKEQIAYVQSKLTDDLIKKSVHLMPDTIYKLSGPEIISKMIGRRNILQKQALEYYKFLSIYVDVPASDKTDKFTVAHEANGDITLTINKIKKDGSVDKVTYQRTFKPDVTKEIRMYGFDGDDFFNVAGSTPSPIIVRMIGGEGMDTFAVDSGLNNRGRTYIYDRSDEKNVLPPSSLAKNRTSTDTAVNSYDKTAFKFDRFEPIILANYSNDIGILLIGGFSYERHGFRKEPYAFREEFLTNYSLERKSFLFTYTADWKKAIGENDLKINLLSRGPSNLSNFFGIGNNTVFENEGDRKISYYRNRYDYVTGDVSLHRDFGKLHVSAGIAGQFYNSKASNNTERFLNGYNAAFPNEEVFGTKVYGGLTANATVDTRNKLIIPTQGILWTTTVSGFSGGGSGSHNTYGQVLSEFSFYLNPDKDSVLVIANRTGLGTTVGNAAYFQQMKLGGAQNFRGFHTNRFTGKTIAYNNLELRLKVMDFTSYLLPGSFGLIGFNDVGRVWVPGESSDRWHDGYGGGLYIIPAQLVLIEAVMGFSKEGSLPYISIGFRF</sequence>
<dbReference type="STRING" id="551995.SAMN05192574_104601"/>
<reference evidence="3" key="1">
    <citation type="submission" date="2016-10" db="EMBL/GenBank/DDBJ databases">
        <authorList>
            <person name="Varghese N."/>
            <person name="Submissions S."/>
        </authorList>
    </citation>
    <scope>NUCLEOTIDE SEQUENCE [LARGE SCALE GENOMIC DNA]</scope>
    <source>
        <strain evidence="3">Gh-48</strain>
    </source>
</reference>
<dbReference type="Proteomes" id="UP000198942">
    <property type="component" value="Unassembled WGS sequence"/>
</dbReference>
<feature type="signal peptide" evidence="1">
    <location>
        <begin position="1"/>
        <end position="28"/>
    </location>
</feature>
<keyword evidence="3" id="KW-1185">Reference proteome</keyword>
<organism evidence="2 3">
    <name type="scientific">Mucilaginibacter gossypiicola</name>
    <dbReference type="NCBI Taxonomy" id="551995"/>
    <lineage>
        <taxon>Bacteria</taxon>
        <taxon>Pseudomonadati</taxon>
        <taxon>Bacteroidota</taxon>
        <taxon>Sphingobacteriia</taxon>
        <taxon>Sphingobacteriales</taxon>
        <taxon>Sphingobacteriaceae</taxon>
        <taxon>Mucilaginibacter</taxon>
    </lineage>
</organism>